<evidence type="ECO:0000313" key="2">
    <source>
        <dbReference type="Proteomes" id="UP001343492"/>
    </source>
</evidence>
<dbReference type="RefSeq" id="WP_354145104.1">
    <property type="nucleotide sequence ID" value="NZ_JAZDQV010000009.1"/>
</dbReference>
<dbReference type="EMBL" id="JAZDQV010000009">
    <property type="protein sequence ID" value="MEE1878000.1"/>
    <property type="molecule type" value="Genomic_DNA"/>
</dbReference>
<evidence type="ECO:0000313" key="1">
    <source>
        <dbReference type="EMBL" id="MEE1878000.1"/>
    </source>
</evidence>
<dbReference type="Proteomes" id="UP001343492">
    <property type="component" value="Unassembled WGS sequence"/>
</dbReference>
<reference evidence="1 2" key="1">
    <citation type="submission" date="2024-01" db="EMBL/GenBank/DDBJ databases">
        <title>The genome sequence of Erythrobacteraceae sp. strain 1XM1-14.</title>
        <authorList>
            <person name="Liu Y."/>
        </authorList>
    </citation>
    <scope>NUCLEOTIDE SEQUENCE [LARGE SCALE GENOMIC DNA]</scope>
    <source>
        <strain evidence="1 2">1XM1-14</strain>
    </source>
</reference>
<accession>A0ABU7GG00</accession>
<sequence length="390" mass="42229">MSFKAGRYSMHCTGRGSAAAWLLCFVAIVQLGTATVGLAQQPHNRPNKPATSAPLPCLPDPNAAEDSDQQACLGGHIPGFGGYNYLGPCEVAAYLLDPEANADARDLLTRYIEAASQDCDERLSIDIRQGTYSYVDLHRWGSQASELLVGDADTMIENADAFMGPFILDNRVTFFVDPEAFMTPVPGHDEAIAAARQALLAHGFDLEAFRFTSDPFSSRSLAWNFFGVSDPCVSVNPPLSVCTNIPDVQVSFVDASPTGVLGTARLRSGPRLSYIFIISWDAPVSLDEYAADFMSEEDAGYALANPHHFTFGEFPALRFDLTPTKEAESPSEQGEPGPEFFKQRMILFVDTGAGIATIGDAPRMPGSPEVSLEQLYSGAESVARILRIRR</sequence>
<organism evidence="1 2">
    <name type="scientific">Altererythrobacter litoralis</name>
    <dbReference type="NCBI Taxonomy" id="3113904"/>
    <lineage>
        <taxon>Bacteria</taxon>
        <taxon>Pseudomonadati</taxon>
        <taxon>Pseudomonadota</taxon>
        <taxon>Alphaproteobacteria</taxon>
        <taxon>Sphingomonadales</taxon>
        <taxon>Erythrobacteraceae</taxon>
        <taxon>Altererythrobacter</taxon>
    </lineage>
</organism>
<protein>
    <submittedName>
        <fullName evidence="1">Uncharacterized protein</fullName>
    </submittedName>
</protein>
<proteinExistence type="predicted"/>
<name>A0ABU7GG00_9SPHN</name>
<gene>
    <name evidence="1" type="ORF">VRS74_09925</name>
</gene>
<comment type="caution">
    <text evidence="1">The sequence shown here is derived from an EMBL/GenBank/DDBJ whole genome shotgun (WGS) entry which is preliminary data.</text>
</comment>
<keyword evidence="2" id="KW-1185">Reference proteome</keyword>